<dbReference type="GO" id="GO:0016020">
    <property type="term" value="C:membrane"/>
    <property type="evidence" value="ECO:0007669"/>
    <property type="project" value="UniProtKB-SubCell"/>
</dbReference>
<gene>
    <name evidence="12" type="ORF">M595_0678</name>
</gene>
<feature type="transmembrane region" description="Helical" evidence="10">
    <location>
        <begin position="38"/>
        <end position="58"/>
    </location>
</feature>
<sequence length="564" mass="62397">MSSTPLENKPAAGHSHAETVTTWKTYFSFSTDHKVIGIQYLVTSFFFFLIGGILAMIIRGELMTPESDLIERSFYNGMFTMHGTIMLFLWTFPALAGMANYLVPIMIGARDMAFPRLNAAAFWMIPVVGILTMASFFLPSGSAQSGWWSYPPVSTQVPLGFWLNGQAVWILAVAISGVSSIMGALNIVTTIVKMRAPGMTYFRMPAYVWTVWAAQIIQLFGLPALTAGAVMLLFDVTVGTSFFDPADGGNPIIFQHLFWFYSHPAVYVIILPVFGIFSEIFPVYSRKPLFGYKVVAVSSMIIAGVSGLVWVHHMYASGTPGWMRLIFMLSTMCVSVPTGIKVFAWVATIWGGKLRLNTPMLFALGALVMFVFAGITGIMLSSVPVDIHVNNTYFVVGHFHYVLFGTVTMGLYAGIYHWFPKMTGRMYYEGLGQLHFWLTFIGTNLNFLPMHPLGLNGMLRRVSSYDPEYTFWNVIASLGGFLLGMSTLPFILNMVSSWTQGKPAPANPWQAIGLEWLVPSPPPVENFESIPIVINEPYGYGKSEPLTANDPNVKLPSPAPEPVE</sequence>
<dbReference type="RefSeq" id="WP_023064600.1">
    <property type="nucleotide sequence ID" value="NZ_AUZM01000004.1"/>
</dbReference>
<dbReference type="PROSITE" id="PS50855">
    <property type="entry name" value="COX1"/>
    <property type="match status" value="1"/>
</dbReference>
<dbReference type="PROSITE" id="PS00077">
    <property type="entry name" value="COX1_CUB"/>
    <property type="match status" value="1"/>
</dbReference>
<dbReference type="PATRIC" id="fig|1348334.3.peg.666"/>
<keyword evidence="8" id="KW-0349">Heme</keyword>
<evidence type="ECO:0000256" key="10">
    <source>
        <dbReference type="SAM" id="Phobius"/>
    </source>
</evidence>
<keyword evidence="3 8" id="KW-0812">Transmembrane</keyword>
<feature type="transmembrane region" description="Helical" evidence="10">
    <location>
        <begin position="399"/>
        <end position="419"/>
    </location>
</feature>
<reference evidence="12 13" key="1">
    <citation type="journal article" date="2013" name="Front. Microbiol.">
        <title>Comparative genomic analyses of the cyanobacterium, Lyngbya aestuarii BL J, a powerful hydrogen producer.</title>
        <authorList>
            <person name="Kothari A."/>
            <person name="Vaughn M."/>
            <person name="Garcia-Pichel F."/>
        </authorList>
    </citation>
    <scope>NUCLEOTIDE SEQUENCE [LARGE SCALE GENOMIC DNA]</scope>
    <source>
        <strain evidence="12 13">BL J</strain>
    </source>
</reference>
<dbReference type="GO" id="GO:0009060">
    <property type="term" value="P:aerobic respiration"/>
    <property type="evidence" value="ECO:0007669"/>
    <property type="project" value="InterPro"/>
</dbReference>
<keyword evidence="5 10" id="KW-1133">Transmembrane helix</keyword>
<dbReference type="EMBL" id="AUZM01000004">
    <property type="protein sequence ID" value="ERT09373.1"/>
    <property type="molecule type" value="Genomic_DNA"/>
</dbReference>
<feature type="transmembrane region" description="Helical" evidence="10">
    <location>
        <begin position="78"/>
        <end position="107"/>
    </location>
</feature>
<keyword evidence="6 10" id="KW-0472">Membrane</keyword>
<evidence type="ECO:0000256" key="9">
    <source>
        <dbReference type="SAM" id="MobiDB-lite"/>
    </source>
</evidence>
<feature type="transmembrane region" description="Helical" evidence="10">
    <location>
        <begin position="360"/>
        <end position="379"/>
    </location>
</feature>
<organism evidence="12 13">
    <name type="scientific">Lyngbya aestuarii BL J</name>
    <dbReference type="NCBI Taxonomy" id="1348334"/>
    <lineage>
        <taxon>Bacteria</taxon>
        <taxon>Bacillati</taxon>
        <taxon>Cyanobacteriota</taxon>
        <taxon>Cyanophyceae</taxon>
        <taxon>Oscillatoriophycideae</taxon>
        <taxon>Oscillatoriales</taxon>
        <taxon>Microcoleaceae</taxon>
        <taxon>Lyngbya</taxon>
    </lineage>
</organism>
<feature type="transmembrane region" description="Helical" evidence="10">
    <location>
        <begin position="167"/>
        <end position="188"/>
    </location>
</feature>
<dbReference type="InterPro" id="IPR023616">
    <property type="entry name" value="Cyt_c_oxase-like_su1_dom"/>
</dbReference>
<keyword evidence="4 8" id="KW-0249">Electron transport</keyword>
<dbReference type="InterPro" id="IPR000883">
    <property type="entry name" value="Cyt_C_Oxase_1"/>
</dbReference>
<feature type="transmembrane region" description="Helical" evidence="10">
    <location>
        <begin position="431"/>
        <end position="449"/>
    </location>
</feature>
<dbReference type="InterPro" id="IPR023615">
    <property type="entry name" value="Cyt_c_Oxase_su1_BS"/>
</dbReference>
<evidence type="ECO:0000256" key="7">
    <source>
        <dbReference type="ARBA" id="ARBA00025218"/>
    </source>
</evidence>
<keyword evidence="2 8" id="KW-0679">Respiratory chain</keyword>
<feature type="transmembrane region" description="Helical" evidence="10">
    <location>
        <begin position="119"/>
        <end position="138"/>
    </location>
</feature>
<dbReference type="Gene3D" id="1.20.210.10">
    <property type="entry name" value="Cytochrome c oxidase-like, subunit I domain"/>
    <property type="match status" value="1"/>
</dbReference>
<feature type="domain" description="Cytochrome oxidase subunit I profile" evidence="11">
    <location>
        <begin position="17"/>
        <end position="534"/>
    </location>
</feature>
<keyword evidence="8" id="KW-0479">Metal-binding</keyword>
<feature type="transmembrane region" description="Helical" evidence="10">
    <location>
        <begin position="289"/>
        <end position="313"/>
    </location>
</feature>
<dbReference type="GO" id="GO:0004129">
    <property type="term" value="F:cytochrome-c oxidase activity"/>
    <property type="evidence" value="ECO:0007669"/>
    <property type="project" value="InterPro"/>
</dbReference>
<comment type="subcellular location">
    <subcellularLocation>
        <location evidence="1">Membrane</location>
        <topology evidence="1">Multi-pass membrane protein</topology>
    </subcellularLocation>
</comment>
<evidence type="ECO:0000256" key="6">
    <source>
        <dbReference type="ARBA" id="ARBA00023136"/>
    </source>
</evidence>
<evidence type="ECO:0000256" key="1">
    <source>
        <dbReference type="ARBA" id="ARBA00004141"/>
    </source>
</evidence>
<evidence type="ECO:0000313" key="13">
    <source>
        <dbReference type="Proteomes" id="UP000017127"/>
    </source>
</evidence>
<feature type="transmembrane region" description="Helical" evidence="10">
    <location>
        <begin position="253"/>
        <end position="277"/>
    </location>
</feature>
<dbReference type="GO" id="GO:0020037">
    <property type="term" value="F:heme binding"/>
    <property type="evidence" value="ECO:0007669"/>
    <property type="project" value="InterPro"/>
</dbReference>
<feature type="transmembrane region" description="Helical" evidence="10">
    <location>
        <begin position="325"/>
        <end position="348"/>
    </location>
</feature>
<keyword evidence="8" id="KW-0408">Iron</keyword>
<dbReference type="Proteomes" id="UP000017127">
    <property type="component" value="Unassembled WGS sequence"/>
</dbReference>
<feature type="transmembrane region" description="Helical" evidence="10">
    <location>
        <begin position="209"/>
        <end position="233"/>
    </location>
</feature>
<dbReference type="SUPFAM" id="SSF81442">
    <property type="entry name" value="Cytochrome c oxidase subunit I-like"/>
    <property type="match status" value="1"/>
</dbReference>
<accession>U7QNC7</accession>
<dbReference type="GO" id="GO:0015990">
    <property type="term" value="P:electron transport coupled proton transport"/>
    <property type="evidence" value="ECO:0007669"/>
    <property type="project" value="TreeGrafter"/>
</dbReference>
<evidence type="ECO:0000256" key="5">
    <source>
        <dbReference type="ARBA" id="ARBA00022989"/>
    </source>
</evidence>
<comment type="similarity">
    <text evidence="8">Belongs to the heme-copper respiratory oxidase family.</text>
</comment>
<dbReference type="PANTHER" id="PTHR10422:SF18">
    <property type="entry name" value="CYTOCHROME C OXIDASE SUBUNIT 1"/>
    <property type="match status" value="1"/>
</dbReference>
<comment type="function">
    <text evidence="7">Cytochrome c oxidase is the component of the respiratory chain that catalyzes the reduction of oxygen to water. Subunits 1-3 form the functional core of the enzyme complex. CO I is the catalytic subunit of the enzyme. Electrons originating in cytochrome c are transferred via the copper A center of subunit 2 and heme A of subunit 1 to the bimetallic center formed by heme A3 and copper B.</text>
</comment>
<evidence type="ECO:0000256" key="4">
    <source>
        <dbReference type="ARBA" id="ARBA00022982"/>
    </source>
</evidence>
<feature type="region of interest" description="Disordered" evidence="9">
    <location>
        <begin position="543"/>
        <end position="564"/>
    </location>
</feature>
<evidence type="ECO:0000256" key="2">
    <source>
        <dbReference type="ARBA" id="ARBA00022660"/>
    </source>
</evidence>
<evidence type="ECO:0000256" key="8">
    <source>
        <dbReference type="RuleBase" id="RU000370"/>
    </source>
</evidence>
<keyword evidence="13" id="KW-1185">Reference proteome</keyword>
<dbReference type="Pfam" id="PF00115">
    <property type="entry name" value="COX1"/>
    <property type="match status" value="1"/>
</dbReference>
<dbReference type="PANTHER" id="PTHR10422">
    <property type="entry name" value="CYTOCHROME C OXIDASE SUBUNIT 1"/>
    <property type="match status" value="1"/>
</dbReference>
<dbReference type="GO" id="GO:0022904">
    <property type="term" value="P:respiratory electron transport chain"/>
    <property type="evidence" value="ECO:0007669"/>
    <property type="project" value="TreeGrafter"/>
</dbReference>
<protein>
    <submittedName>
        <fullName evidence="12">Cytochrome C and Quinol oxidase polypeptide I family protein</fullName>
    </submittedName>
</protein>
<evidence type="ECO:0000256" key="3">
    <source>
        <dbReference type="ARBA" id="ARBA00022692"/>
    </source>
</evidence>
<dbReference type="InterPro" id="IPR036927">
    <property type="entry name" value="Cyt_c_oxase-like_su1_sf"/>
</dbReference>
<keyword evidence="8" id="KW-0813">Transport</keyword>
<evidence type="ECO:0000259" key="11">
    <source>
        <dbReference type="PROSITE" id="PS50855"/>
    </source>
</evidence>
<name>U7QNC7_9CYAN</name>
<proteinExistence type="inferred from homology"/>
<evidence type="ECO:0000313" key="12">
    <source>
        <dbReference type="EMBL" id="ERT09373.1"/>
    </source>
</evidence>
<dbReference type="OrthoDB" id="9759913at2"/>
<feature type="transmembrane region" description="Helical" evidence="10">
    <location>
        <begin position="469"/>
        <end position="492"/>
    </location>
</feature>
<dbReference type="PRINTS" id="PR01165">
    <property type="entry name" value="CYCOXIDASEI"/>
</dbReference>
<comment type="caution">
    <text evidence="12">The sequence shown here is derived from an EMBL/GenBank/DDBJ whole genome shotgun (WGS) entry which is preliminary data.</text>
</comment>
<dbReference type="AlphaFoldDB" id="U7QNC7"/>